<dbReference type="PANTHER" id="PTHR35272">
    <property type="entry name" value="THIOL:DISULFIDE INTERCHANGE PROTEIN DSBC-RELATED"/>
    <property type="match status" value="1"/>
</dbReference>
<dbReference type="Gene3D" id="3.40.30.10">
    <property type="entry name" value="Glutaredoxin"/>
    <property type="match status" value="1"/>
</dbReference>
<evidence type="ECO:0000313" key="5">
    <source>
        <dbReference type="Proteomes" id="UP001063782"/>
    </source>
</evidence>
<keyword evidence="5" id="KW-1185">Reference proteome</keyword>
<evidence type="ECO:0000313" key="4">
    <source>
        <dbReference type="EMBL" id="UXZ05731.1"/>
    </source>
</evidence>
<dbReference type="Gene3D" id="3.10.450.70">
    <property type="entry name" value="Disulphide bond isomerase, DsbC/G, N-terminal"/>
    <property type="match status" value="1"/>
</dbReference>
<name>A0ABY6F6L0_9GAMM</name>
<feature type="chain" id="PRO_5046447399" description="Thiol:disulfide interchange protein DsbC" evidence="2">
    <location>
        <begin position="25"/>
        <end position="326"/>
    </location>
</feature>
<proteinExistence type="predicted"/>
<evidence type="ECO:0000259" key="3">
    <source>
        <dbReference type="Pfam" id="PF13098"/>
    </source>
</evidence>
<dbReference type="SUPFAM" id="SSF54423">
    <property type="entry name" value="DsbC/DsbG N-terminal domain-like"/>
    <property type="match status" value="1"/>
</dbReference>
<accession>A0ABY6F6L0</accession>
<dbReference type="Pfam" id="PF13098">
    <property type="entry name" value="Thioredoxin_2"/>
    <property type="match status" value="1"/>
</dbReference>
<feature type="signal peptide" evidence="2">
    <location>
        <begin position="1"/>
        <end position="24"/>
    </location>
</feature>
<dbReference type="InterPro" id="IPR009094">
    <property type="entry name" value="DiS-bond_isomerase_DsbC/G_N_sf"/>
</dbReference>
<keyword evidence="2" id="KW-0732">Signal</keyword>
<dbReference type="RefSeq" id="WP_263077247.1">
    <property type="nucleotide sequence ID" value="NZ_CP089977.1"/>
</dbReference>
<dbReference type="InterPro" id="IPR036249">
    <property type="entry name" value="Thioredoxin-like_sf"/>
</dbReference>
<evidence type="ECO:0000256" key="2">
    <source>
        <dbReference type="SAM" id="SignalP"/>
    </source>
</evidence>
<dbReference type="InterPro" id="IPR012336">
    <property type="entry name" value="Thioredoxin-like_fold"/>
</dbReference>
<reference evidence="4" key="1">
    <citation type="submission" date="2021-12" db="EMBL/GenBank/DDBJ databases">
        <title>taxonomy of Moraxella sp. ZY201224.</title>
        <authorList>
            <person name="Li F."/>
        </authorList>
    </citation>
    <scope>NUCLEOTIDE SEQUENCE</scope>
    <source>
        <strain evidence="4">ZY201224</strain>
    </source>
</reference>
<dbReference type="InterPro" id="IPR051470">
    <property type="entry name" value="Thiol:disulfide_interchange"/>
</dbReference>
<gene>
    <name evidence="4" type="ORF">LU297_04685</name>
</gene>
<dbReference type="PANTHER" id="PTHR35272:SF3">
    <property type="entry name" value="THIOL:DISULFIDE INTERCHANGE PROTEIN DSBC"/>
    <property type="match status" value="1"/>
</dbReference>
<sequence length="326" mass="35132">MTIKQYYKLALASCLTFCSIGSQAGIDTQTIQQTLNQAGLNAPVLGTQDSPLSGISTIKLGNGGQILISDDLRYLVAGSLEANPSPITPINPAVMADQPAGTPVSAAYKKALLANMSALPNMNEHSAFFHTNLPSLLWGVSGKGGVPFLVSKDAKYLASGDIGVLHDGQFSANDEAFEIAKNRHVLHALPEAALAIYPAIGKERAVVYVATDIHCPYCRMFHEKIHEFNQKGITIKAIGYPVYDESAKPMRKLWCETDNAKRATLLSAGMKGIFDKDTSCQSPVIDQTFLQTQALGIYATPAIYSDKGELFMGDFTGKSFYEFLGL</sequence>
<dbReference type="SUPFAM" id="SSF52833">
    <property type="entry name" value="Thioredoxin-like"/>
    <property type="match status" value="1"/>
</dbReference>
<dbReference type="Proteomes" id="UP001063782">
    <property type="component" value="Chromosome"/>
</dbReference>
<dbReference type="EMBL" id="CP089977">
    <property type="protein sequence ID" value="UXZ05731.1"/>
    <property type="molecule type" value="Genomic_DNA"/>
</dbReference>
<feature type="domain" description="Thioredoxin-like fold" evidence="3">
    <location>
        <begin position="200"/>
        <end position="309"/>
    </location>
</feature>
<organism evidence="4 5">
    <name type="scientific">Moraxella nasicaprae</name>
    <dbReference type="NCBI Taxonomy" id="2904122"/>
    <lineage>
        <taxon>Bacteria</taxon>
        <taxon>Pseudomonadati</taxon>
        <taxon>Pseudomonadota</taxon>
        <taxon>Gammaproteobacteria</taxon>
        <taxon>Moraxellales</taxon>
        <taxon>Moraxellaceae</taxon>
        <taxon>Moraxella</taxon>
    </lineage>
</organism>
<protein>
    <recommendedName>
        <fullName evidence="1">Thiol:disulfide interchange protein DsbC</fullName>
    </recommendedName>
</protein>
<evidence type="ECO:0000256" key="1">
    <source>
        <dbReference type="ARBA" id="ARBA00013829"/>
    </source>
</evidence>